<dbReference type="AlphaFoldDB" id="A0A4Y6PW83"/>
<sequence>MKRIVYPQLKRMLDDGESEVTLRAHLRYLARIHRVRWIKLFRRGRRFSIRIRVNPEDEILDGVSVNIQELLVALDDIALELRRRYTPSYVKEIEGSRRMSRPVMNNDTRRREGEKWANDAPEKHRPRRHHFNVPVKAAMVDVLEVMSRQHPRRPGMFEEWSFGDASIFKQFGKNVPGSTGNRLVGLEVPSSERSFGGSPYASWGDFDKTSAGYRGGDVTRWREIVGLPGASASRGTLARELARSGVESEVVEAIVGALKTRKIPEGARGSAIFEVAMILFTQEAHRNPRALLHNMMMLDRLSGHATEDTGERAQKWLEAFGQHPMGPKGAMKRTRALDEAMAGWRGEIEAGRTPADPKAYNRGPGGGADAERAMWMEYNSIKAWVRAMDWDFDDLSSEREKREELVQTIRTRMMARARALNLI</sequence>
<dbReference type="RefSeq" id="WP_141198739.1">
    <property type="nucleotide sequence ID" value="NZ_CP041186.1"/>
</dbReference>
<gene>
    <name evidence="2" type="ORF">FIV42_16435</name>
</gene>
<dbReference type="EMBL" id="CP041186">
    <property type="protein sequence ID" value="QDG52267.1"/>
    <property type="molecule type" value="Genomic_DNA"/>
</dbReference>
<feature type="region of interest" description="Disordered" evidence="1">
    <location>
        <begin position="104"/>
        <end position="126"/>
    </location>
</feature>
<evidence type="ECO:0000313" key="2">
    <source>
        <dbReference type="EMBL" id="QDG52267.1"/>
    </source>
</evidence>
<accession>A0A4Y6PW83</accession>
<organism evidence="2 3">
    <name type="scientific">Persicimonas caeni</name>
    <dbReference type="NCBI Taxonomy" id="2292766"/>
    <lineage>
        <taxon>Bacteria</taxon>
        <taxon>Deltaproteobacteria</taxon>
        <taxon>Bradymonadales</taxon>
        <taxon>Bradymonadaceae</taxon>
        <taxon>Persicimonas</taxon>
    </lineage>
</organism>
<keyword evidence="3" id="KW-1185">Reference proteome</keyword>
<proteinExistence type="predicted"/>
<dbReference type="Proteomes" id="UP000315995">
    <property type="component" value="Chromosome"/>
</dbReference>
<name>A0A4Y6PW83_PERCE</name>
<reference evidence="2 3" key="1">
    <citation type="submission" date="2019-06" db="EMBL/GenBank/DDBJ databases">
        <title>Persicimonas caeni gen. nov., sp. nov., a predatory bacterium isolated from solar saltern.</title>
        <authorList>
            <person name="Wang S."/>
        </authorList>
    </citation>
    <scope>NUCLEOTIDE SEQUENCE [LARGE SCALE GENOMIC DNA]</scope>
    <source>
        <strain evidence="2 3">YN101</strain>
    </source>
</reference>
<evidence type="ECO:0000256" key="1">
    <source>
        <dbReference type="SAM" id="MobiDB-lite"/>
    </source>
</evidence>
<feature type="compositionally biased region" description="Basic and acidic residues" evidence="1">
    <location>
        <begin position="107"/>
        <end position="123"/>
    </location>
</feature>
<accession>A0A5B8YCU2</accession>
<protein>
    <submittedName>
        <fullName evidence="2">Uncharacterized protein</fullName>
    </submittedName>
</protein>
<evidence type="ECO:0000313" key="3">
    <source>
        <dbReference type="Proteomes" id="UP000315995"/>
    </source>
</evidence>